<feature type="transmembrane region" description="Helical" evidence="12">
    <location>
        <begin position="187"/>
        <end position="209"/>
    </location>
</feature>
<dbReference type="GO" id="GO:0005351">
    <property type="term" value="F:carbohydrate:proton symporter activity"/>
    <property type="evidence" value="ECO:0007669"/>
    <property type="project" value="TreeGrafter"/>
</dbReference>
<proteinExistence type="inferred from homology"/>
<feature type="transmembrane region" description="Helical" evidence="12">
    <location>
        <begin position="349"/>
        <end position="371"/>
    </location>
</feature>
<evidence type="ECO:0000313" key="15">
    <source>
        <dbReference type="Proteomes" id="UP000245942"/>
    </source>
</evidence>
<evidence type="ECO:0000313" key="14">
    <source>
        <dbReference type="EMBL" id="PWN20466.1"/>
    </source>
</evidence>
<feature type="transmembrane region" description="Helical" evidence="12">
    <location>
        <begin position="154"/>
        <end position="175"/>
    </location>
</feature>
<dbReference type="InterPro" id="IPR003663">
    <property type="entry name" value="Sugar/inositol_transpt"/>
</dbReference>
<feature type="transmembrane region" description="Helical" evidence="12">
    <location>
        <begin position="66"/>
        <end position="85"/>
    </location>
</feature>
<gene>
    <name evidence="14" type="ORF">BCV69DRAFT_283349</name>
</gene>
<dbReference type="SUPFAM" id="SSF103473">
    <property type="entry name" value="MFS general substrate transporter"/>
    <property type="match status" value="1"/>
</dbReference>
<evidence type="ECO:0000256" key="5">
    <source>
        <dbReference type="ARBA" id="ARBA00022911"/>
    </source>
</evidence>
<evidence type="ECO:0000256" key="8">
    <source>
        <dbReference type="ARBA" id="ARBA00043213"/>
    </source>
</evidence>
<comment type="subcellular location">
    <subcellularLocation>
        <location evidence="1">Membrane</location>
        <topology evidence="1">Multi-pass membrane protein</topology>
    </subcellularLocation>
</comment>
<keyword evidence="6 12" id="KW-1133">Transmembrane helix</keyword>
<feature type="transmembrane region" description="Helical" evidence="12">
    <location>
        <begin position="279"/>
        <end position="300"/>
    </location>
</feature>
<dbReference type="PRINTS" id="PR00171">
    <property type="entry name" value="SUGRTRNSPORT"/>
</dbReference>
<evidence type="ECO:0000256" key="11">
    <source>
        <dbReference type="SAM" id="MobiDB-lite"/>
    </source>
</evidence>
<dbReference type="PROSITE" id="PS50850">
    <property type="entry name" value="MFS"/>
    <property type="match status" value="1"/>
</dbReference>
<dbReference type="EMBL" id="KZ819328">
    <property type="protein sequence ID" value="PWN20466.1"/>
    <property type="molecule type" value="Genomic_DNA"/>
</dbReference>
<evidence type="ECO:0000256" key="2">
    <source>
        <dbReference type="ARBA" id="ARBA00010992"/>
    </source>
</evidence>
<dbReference type="InterPro" id="IPR005828">
    <property type="entry name" value="MFS_sugar_transport-like"/>
</dbReference>
<dbReference type="NCBIfam" id="TIGR00879">
    <property type="entry name" value="SP"/>
    <property type="match status" value="1"/>
</dbReference>
<evidence type="ECO:0000256" key="4">
    <source>
        <dbReference type="ARBA" id="ARBA00022692"/>
    </source>
</evidence>
<comment type="catalytic activity">
    <reaction evidence="9">
        <text>myo-inositol(out) + H(+)(out) = myo-inositol(in) + H(+)(in)</text>
        <dbReference type="Rhea" id="RHEA:60364"/>
        <dbReference type="ChEBI" id="CHEBI:15378"/>
        <dbReference type="ChEBI" id="CHEBI:17268"/>
    </reaction>
</comment>
<dbReference type="Proteomes" id="UP000245942">
    <property type="component" value="Unassembled WGS sequence"/>
</dbReference>
<feature type="transmembrane region" description="Helical" evidence="12">
    <location>
        <begin position="391"/>
        <end position="411"/>
    </location>
</feature>
<dbReference type="GO" id="GO:0016020">
    <property type="term" value="C:membrane"/>
    <property type="evidence" value="ECO:0007669"/>
    <property type="project" value="UniProtKB-SubCell"/>
</dbReference>
<sequence>MPSFKVVEDRPTPKEVYNLRIWGCAAVAASAAIMIGYDSAFVGGAITLKGFLKDFGTLDPNTSANLVTTYQAGAFFGAFMGYPLGFFAGRKWGLMTCALLFTIGSIVMICANGNTGLAPIYAGRAVAGLAIGAASSLAPTYISEISVASIRGQLVGLYEIGWQLGGIVGFFINYGVSLHIPISTRQWVVPFAVQIIPGGMLVLGCFFLVESPRWLVSRGRNADAVRALSKLRKLDAMHPYMIEEMGEMEQAYEKERGLLGGSTSFWAPFVQIFTTKSTLWRLVLGSSLFAFQNGTGINAINYYSPTVFKSLGIVGANTGLLTTGIFGVIKTLGAFVWIWLLIDRIGRRKILMTGSIGGAICMLAIAIYIAVDKPASHSGQGIDSAGRFSIACFYIWTIFYGASWNGTPWVVGSEIFPMQSRSLGMVFMAASNWLYNFAIARATPVAFLNIGWGFYLIFACLMFISVPWIFFMLPETKGIPLEKMDDLFKTRPVWRANEIVHASLAELHAADFAAIERSQNRGGAGLESGSLGEEKNGSGEAVDSLTRDA</sequence>
<dbReference type="Gene3D" id="1.20.1250.20">
    <property type="entry name" value="MFS general substrate transporter like domains"/>
    <property type="match status" value="1"/>
</dbReference>
<evidence type="ECO:0000259" key="13">
    <source>
        <dbReference type="PROSITE" id="PS50850"/>
    </source>
</evidence>
<evidence type="ECO:0000256" key="7">
    <source>
        <dbReference type="ARBA" id="ARBA00023136"/>
    </source>
</evidence>
<evidence type="ECO:0000256" key="10">
    <source>
        <dbReference type="RuleBase" id="RU003346"/>
    </source>
</evidence>
<dbReference type="InterPro" id="IPR036259">
    <property type="entry name" value="MFS_trans_sf"/>
</dbReference>
<accession>A0A316U5G1</accession>
<evidence type="ECO:0000256" key="6">
    <source>
        <dbReference type="ARBA" id="ARBA00022989"/>
    </source>
</evidence>
<dbReference type="PANTHER" id="PTHR48022:SF34">
    <property type="entry name" value="MAJOR FACILITATOR SUPERFAMILY (MFS) PROFILE DOMAIN-CONTAINING PROTEIN-RELATED"/>
    <property type="match status" value="1"/>
</dbReference>
<evidence type="ECO:0000256" key="9">
    <source>
        <dbReference type="ARBA" id="ARBA00049119"/>
    </source>
</evidence>
<protein>
    <recommendedName>
        <fullName evidence="8">Quinate transporter</fullName>
    </recommendedName>
</protein>
<feature type="transmembrane region" description="Helical" evidence="12">
    <location>
        <begin position="423"/>
        <end position="440"/>
    </location>
</feature>
<dbReference type="FunFam" id="1.20.1250.20:FF:000026">
    <property type="entry name" value="MFS quinate transporter QutD"/>
    <property type="match status" value="1"/>
</dbReference>
<keyword evidence="7 12" id="KW-0472">Membrane</keyword>
<dbReference type="PROSITE" id="PS00217">
    <property type="entry name" value="SUGAR_TRANSPORT_2"/>
    <property type="match status" value="1"/>
</dbReference>
<dbReference type="RefSeq" id="XP_025347626.1">
    <property type="nucleotide sequence ID" value="XM_025492671.1"/>
</dbReference>
<keyword evidence="3 10" id="KW-0813">Transport</keyword>
<name>A0A316U5G1_9BASI</name>
<dbReference type="InterPro" id="IPR050360">
    <property type="entry name" value="MFS_Sugar_Transporters"/>
</dbReference>
<dbReference type="AlphaFoldDB" id="A0A316U5G1"/>
<evidence type="ECO:0000256" key="3">
    <source>
        <dbReference type="ARBA" id="ARBA00022448"/>
    </source>
</evidence>
<feature type="transmembrane region" description="Helical" evidence="12">
    <location>
        <begin position="452"/>
        <end position="473"/>
    </location>
</feature>
<organism evidence="14 15">
    <name type="scientific">Pseudomicrostroma glucosiphilum</name>
    <dbReference type="NCBI Taxonomy" id="1684307"/>
    <lineage>
        <taxon>Eukaryota</taxon>
        <taxon>Fungi</taxon>
        <taxon>Dikarya</taxon>
        <taxon>Basidiomycota</taxon>
        <taxon>Ustilaginomycotina</taxon>
        <taxon>Exobasidiomycetes</taxon>
        <taxon>Microstromatales</taxon>
        <taxon>Microstromatales incertae sedis</taxon>
        <taxon>Pseudomicrostroma</taxon>
    </lineage>
</organism>
<evidence type="ECO:0000256" key="12">
    <source>
        <dbReference type="SAM" id="Phobius"/>
    </source>
</evidence>
<comment type="similarity">
    <text evidence="2 10">Belongs to the major facilitator superfamily. Sugar transporter (TC 2.A.1.1) family.</text>
</comment>
<feature type="transmembrane region" description="Helical" evidence="12">
    <location>
        <begin position="21"/>
        <end position="46"/>
    </location>
</feature>
<feature type="transmembrane region" description="Helical" evidence="12">
    <location>
        <begin position="92"/>
        <end position="114"/>
    </location>
</feature>
<keyword evidence="4 12" id="KW-0812">Transmembrane</keyword>
<feature type="transmembrane region" description="Helical" evidence="12">
    <location>
        <begin position="320"/>
        <end position="342"/>
    </location>
</feature>
<dbReference type="OrthoDB" id="508119at2759"/>
<dbReference type="GeneID" id="37014405"/>
<keyword evidence="5" id="KW-0672">Quinate metabolism</keyword>
<feature type="transmembrane region" description="Helical" evidence="12">
    <location>
        <begin position="120"/>
        <end position="142"/>
    </location>
</feature>
<evidence type="ECO:0000256" key="1">
    <source>
        <dbReference type="ARBA" id="ARBA00004141"/>
    </source>
</evidence>
<feature type="region of interest" description="Disordered" evidence="11">
    <location>
        <begin position="522"/>
        <end position="549"/>
    </location>
</feature>
<dbReference type="InterPro" id="IPR020846">
    <property type="entry name" value="MFS_dom"/>
</dbReference>
<dbReference type="PANTHER" id="PTHR48022">
    <property type="entry name" value="PLASTIDIC GLUCOSE TRANSPORTER 4"/>
    <property type="match status" value="1"/>
</dbReference>
<feature type="domain" description="Major facilitator superfamily (MFS) profile" evidence="13">
    <location>
        <begin position="24"/>
        <end position="477"/>
    </location>
</feature>
<dbReference type="STRING" id="1684307.A0A316U5G1"/>
<keyword evidence="15" id="KW-1185">Reference proteome</keyword>
<dbReference type="Pfam" id="PF00083">
    <property type="entry name" value="Sugar_tr"/>
    <property type="match status" value="1"/>
</dbReference>
<reference evidence="14 15" key="1">
    <citation type="journal article" date="2018" name="Mol. Biol. Evol.">
        <title>Broad Genomic Sampling Reveals a Smut Pathogenic Ancestry of the Fungal Clade Ustilaginomycotina.</title>
        <authorList>
            <person name="Kijpornyongpan T."/>
            <person name="Mondo S.J."/>
            <person name="Barry K."/>
            <person name="Sandor L."/>
            <person name="Lee J."/>
            <person name="Lipzen A."/>
            <person name="Pangilinan J."/>
            <person name="LaButti K."/>
            <person name="Hainaut M."/>
            <person name="Henrissat B."/>
            <person name="Grigoriev I.V."/>
            <person name="Spatafora J.W."/>
            <person name="Aime M.C."/>
        </authorList>
    </citation>
    <scope>NUCLEOTIDE SEQUENCE [LARGE SCALE GENOMIC DNA]</scope>
    <source>
        <strain evidence="14 15">MCA 4718</strain>
    </source>
</reference>
<dbReference type="InterPro" id="IPR005829">
    <property type="entry name" value="Sugar_transporter_CS"/>
</dbReference>